<feature type="region of interest" description="Disordered" evidence="1">
    <location>
        <begin position="1"/>
        <end position="37"/>
    </location>
</feature>
<dbReference type="Proteomes" id="UP001221142">
    <property type="component" value="Unassembled WGS sequence"/>
</dbReference>
<comment type="caution">
    <text evidence="2">The sequence shown here is derived from an EMBL/GenBank/DDBJ whole genome shotgun (WGS) entry which is preliminary data.</text>
</comment>
<name>A0AAD7BGA7_9AGAR</name>
<protein>
    <submittedName>
        <fullName evidence="2">Uncharacterized protein</fullName>
    </submittedName>
</protein>
<dbReference type="AlphaFoldDB" id="A0AAD7BGA7"/>
<feature type="region of interest" description="Disordered" evidence="1">
    <location>
        <begin position="88"/>
        <end position="111"/>
    </location>
</feature>
<reference evidence="2" key="1">
    <citation type="submission" date="2023-03" db="EMBL/GenBank/DDBJ databases">
        <title>Massive genome expansion in bonnet fungi (Mycena s.s.) driven by repeated elements and novel gene families across ecological guilds.</title>
        <authorList>
            <consortium name="Lawrence Berkeley National Laboratory"/>
            <person name="Harder C.B."/>
            <person name="Miyauchi S."/>
            <person name="Viragh M."/>
            <person name="Kuo A."/>
            <person name="Thoen E."/>
            <person name="Andreopoulos B."/>
            <person name="Lu D."/>
            <person name="Skrede I."/>
            <person name="Drula E."/>
            <person name="Henrissat B."/>
            <person name="Morin E."/>
            <person name="Kohler A."/>
            <person name="Barry K."/>
            <person name="LaButti K."/>
            <person name="Morin E."/>
            <person name="Salamov A."/>
            <person name="Lipzen A."/>
            <person name="Mereny Z."/>
            <person name="Hegedus B."/>
            <person name="Baldrian P."/>
            <person name="Stursova M."/>
            <person name="Weitz H."/>
            <person name="Taylor A."/>
            <person name="Grigoriev I.V."/>
            <person name="Nagy L.G."/>
            <person name="Martin F."/>
            <person name="Kauserud H."/>
        </authorList>
    </citation>
    <scope>NUCLEOTIDE SEQUENCE</scope>
    <source>
        <strain evidence="2">9284</strain>
    </source>
</reference>
<sequence>MANSTWPTKEEKKGPNLAESSHVLRRRRNRASLPGQELQVEPRNVEVEPLTVHCAVTVVAIHAEESSKIYMVLENEFRECKDKKELCTSNPPAGFEPRINRRSTRGRRQADNQGFRLAGVVSAEIVEACASPGIGSKSGVEQKTRIWADGGKKIGSIPSSQVPREESNLRVYKQCATAATHASKKKCKCTESRSPWNWE</sequence>
<dbReference type="EMBL" id="JARKIF010000017">
    <property type="protein sequence ID" value="KAJ7620126.1"/>
    <property type="molecule type" value="Genomic_DNA"/>
</dbReference>
<organism evidence="2 3">
    <name type="scientific">Roridomyces roridus</name>
    <dbReference type="NCBI Taxonomy" id="1738132"/>
    <lineage>
        <taxon>Eukaryota</taxon>
        <taxon>Fungi</taxon>
        <taxon>Dikarya</taxon>
        <taxon>Basidiomycota</taxon>
        <taxon>Agaricomycotina</taxon>
        <taxon>Agaricomycetes</taxon>
        <taxon>Agaricomycetidae</taxon>
        <taxon>Agaricales</taxon>
        <taxon>Marasmiineae</taxon>
        <taxon>Mycenaceae</taxon>
        <taxon>Roridomyces</taxon>
    </lineage>
</organism>
<keyword evidence="3" id="KW-1185">Reference proteome</keyword>
<gene>
    <name evidence="2" type="ORF">FB45DRAFT_871188</name>
</gene>
<evidence type="ECO:0000256" key="1">
    <source>
        <dbReference type="SAM" id="MobiDB-lite"/>
    </source>
</evidence>
<evidence type="ECO:0000313" key="3">
    <source>
        <dbReference type="Proteomes" id="UP001221142"/>
    </source>
</evidence>
<accession>A0AAD7BGA7</accession>
<proteinExistence type="predicted"/>
<evidence type="ECO:0000313" key="2">
    <source>
        <dbReference type="EMBL" id="KAJ7620126.1"/>
    </source>
</evidence>